<dbReference type="InterPro" id="IPR000971">
    <property type="entry name" value="Globin"/>
</dbReference>
<dbReference type="InterPro" id="IPR012292">
    <property type="entry name" value="Globin/Proto"/>
</dbReference>
<dbReference type="Pfam" id="PF00042">
    <property type="entry name" value="Globin"/>
    <property type="match status" value="1"/>
</dbReference>
<dbReference type="Proteomes" id="UP001597216">
    <property type="component" value="Unassembled WGS sequence"/>
</dbReference>
<keyword evidence="1" id="KW-0561">Oxygen transport</keyword>
<evidence type="ECO:0000313" key="4">
    <source>
        <dbReference type="Proteomes" id="UP001597216"/>
    </source>
</evidence>
<comment type="caution">
    <text evidence="3">The sequence shown here is derived from an EMBL/GenBank/DDBJ whole genome shotgun (WGS) entry which is preliminary data.</text>
</comment>
<keyword evidence="1" id="KW-0479">Metal-binding</keyword>
<dbReference type="InterPro" id="IPR044399">
    <property type="entry name" value="Mb-like_M"/>
</dbReference>
<keyword evidence="1" id="KW-0408">Iron</keyword>
<dbReference type="CDD" id="cd01040">
    <property type="entry name" value="Mb-like"/>
    <property type="match status" value="1"/>
</dbReference>
<reference evidence="4" key="1">
    <citation type="journal article" date="2019" name="Int. J. Syst. Evol. Microbiol.">
        <title>The Global Catalogue of Microorganisms (GCM) 10K type strain sequencing project: providing services to taxonomists for standard genome sequencing and annotation.</title>
        <authorList>
            <consortium name="The Broad Institute Genomics Platform"/>
            <consortium name="The Broad Institute Genome Sequencing Center for Infectious Disease"/>
            <person name="Wu L."/>
            <person name="Ma J."/>
        </authorList>
    </citation>
    <scope>NUCLEOTIDE SEQUENCE [LARGE SCALE GENOMIC DNA]</scope>
    <source>
        <strain evidence="4">CCUG 55074</strain>
    </source>
</reference>
<keyword evidence="1" id="KW-0349">Heme</keyword>
<evidence type="ECO:0000313" key="3">
    <source>
        <dbReference type="EMBL" id="MFD1189929.1"/>
    </source>
</evidence>
<dbReference type="PROSITE" id="PS01033">
    <property type="entry name" value="GLOBIN"/>
    <property type="match status" value="1"/>
</dbReference>
<evidence type="ECO:0000256" key="1">
    <source>
        <dbReference type="RuleBase" id="RU000356"/>
    </source>
</evidence>
<accession>A0ABW3SYG8</accession>
<dbReference type="EMBL" id="JBHTLQ010000007">
    <property type="protein sequence ID" value="MFD1189929.1"/>
    <property type="molecule type" value="Genomic_DNA"/>
</dbReference>
<dbReference type="InterPro" id="IPR009050">
    <property type="entry name" value="Globin-like_sf"/>
</dbReference>
<dbReference type="RefSeq" id="WP_377352828.1">
    <property type="nucleotide sequence ID" value="NZ_JBHTLQ010000007.1"/>
</dbReference>
<protein>
    <submittedName>
        <fullName evidence="3">Globin domain-containing protein</fullName>
    </submittedName>
</protein>
<keyword evidence="4" id="KW-1185">Reference proteome</keyword>
<organism evidence="3 4">
    <name type="scientific">Phenylobacterium conjunctum</name>
    <dbReference type="NCBI Taxonomy" id="1298959"/>
    <lineage>
        <taxon>Bacteria</taxon>
        <taxon>Pseudomonadati</taxon>
        <taxon>Pseudomonadota</taxon>
        <taxon>Alphaproteobacteria</taxon>
        <taxon>Caulobacterales</taxon>
        <taxon>Caulobacteraceae</taxon>
        <taxon>Phenylobacterium</taxon>
    </lineage>
</organism>
<proteinExistence type="inferred from homology"/>
<dbReference type="SUPFAM" id="SSF46458">
    <property type="entry name" value="Globin-like"/>
    <property type="match status" value="1"/>
</dbReference>
<sequence>MDREALITASFELAAEKAGDLTPLVYERLFREHPEMEALFWRDKNHQVKGEMLSQVAVAILDFVGPRRYSSQLIRTEVINHAGYDVPPEVFRLFFGVVRDTMKAVCGADWTADIDAAWSSTLTDLDAYATLNSTAA</sequence>
<dbReference type="Gene3D" id="1.10.490.10">
    <property type="entry name" value="Globins"/>
    <property type="match status" value="1"/>
</dbReference>
<keyword evidence="1" id="KW-0813">Transport</keyword>
<feature type="domain" description="Globin" evidence="2">
    <location>
        <begin position="1"/>
        <end position="134"/>
    </location>
</feature>
<name>A0ABW3SYG8_9CAUL</name>
<evidence type="ECO:0000259" key="2">
    <source>
        <dbReference type="PROSITE" id="PS01033"/>
    </source>
</evidence>
<comment type="similarity">
    <text evidence="1">Belongs to the globin family.</text>
</comment>
<gene>
    <name evidence="3" type="ORF">ACFQ27_04995</name>
</gene>